<accession>A0A9P8PKS4</accession>
<comment type="caution">
    <text evidence="1">The sequence shown here is derived from an EMBL/GenBank/DDBJ whole genome shotgun (WGS) entry which is preliminary data.</text>
</comment>
<name>A0A9P8PKS4_9ASCO</name>
<reference evidence="1" key="1">
    <citation type="journal article" date="2021" name="Open Biol.">
        <title>Shared evolutionary footprints suggest mitochondrial oxidative damage underlies multiple complex I losses in fungi.</title>
        <authorList>
            <person name="Schikora-Tamarit M.A."/>
            <person name="Marcet-Houben M."/>
            <person name="Nosek J."/>
            <person name="Gabaldon T."/>
        </authorList>
    </citation>
    <scope>NUCLEOTIDE SEQUENCE</scope>
    <source>
        <strain evidence="1">CBS6341</strain>
    </source>
</reference>
<evidence type="ECO:0000313" key="1">
    <source>
        <dbReference type="EMBL" id="KAH3673094.1"/>
    </source>
</evidence>
<evidence type="ECO:0000313" key="2">
    <source>
        <dbReference type="Proteomes" id="UP000769528"/>
    </source>
</evidence>
<protein>
    <submittedName>
        <fullName evidence="1">Uncharacterized protein</fullName>
    </submittedName>
</protein>
<reference evidence="1" key="2">
    <citation type="submission" date="2021-01" db="EMBL/GenBank/DDBJ databases">
        <authorList>
            <person name="Schikora-Tamarit M.A."/>
        </authorList>
    </citation>
    <scope>NUCLEOTIDE SEQUENCE</scope>
    <source>
        <strain evidence="1">CBS6341</strain>
    </source>
</reference>
<keyword evidence="2" id="KW-1185">Reference proteome</keyword>
<proteinExistence type="predicted"/>
<organism evidence="1 2">
    <name type="scientific">Wickerhamomyces mucosus</name>
    <dbReference type="NCBI Taxonomy" id="1378264"/>
    <lineage>
        <taxon>Eukaryota</taxon>
        <taxon>Fungi</taxon>
        <taxon>Dikarya</taxon>
        <taxon>Ascomycota</taxon>
        <taxon>Saccharomycotina</taxon>
        <taxon>Saccharomycetes</taxon>
        <taxon>Phaffomycetales</taxon>
        <taxon>Wickerhamomycetaceae</taxon>
        <taxon>Wickerhamomyces</taxon>
    </lineage>
</organism>
<gene>
    <name evidence="1" type="ORF">WICMUC_003927</name>
</gene>
<dbReference type="AlphaFoldDB" id="A0A9P8PKS4"/>
<dbReference type="Proteomes" id="UP000769528">
    <property type="component" value="Unassembled WGS sequence"/>
</dbReference>
<dbReference type="EMBL" id="JAEUBF010001057">
    <property type="protein sequence ID" value="KAH3673094.1"/>
    <property type="molecule type" value="Genomic_DNA"/>
</dbReference>
<sequence>MNLLILFNLTASDTLIAPSKSTLKVKSKPLPPAPALNTTESNPIKDLEISSTVELVISISKEYFTPIS</sequence>